<evidence type="ECO:0000256" key="1">
    <source>
        <dbReference type="SAM" id="MobiDB-lite"/>
    </source>
</evidence>
<feature type="region of interest" description="Disordered" evidence="1">
    <location>
        <begin position="547"/>
        <end position="612"/>
    </location>
</feature>
<feature type="compositionally biased region" description="Polar residues" evidence="1">
    <location>
        <begin position="331"/>
        <end position="346"/>
    </location>
</feature>
<proteinExistence type="predicted"/>
<keyword evidence="3" id="KW-1185">Reference proteome</keyword>
<feature type="region of interest" description="Disordered" evidence="1">
    <location>
        <begin position="431"/>
        <end position="452"/>
    </location>
</feature>
<feature type="compositionally biased region" description="Basic and acidic residues" evidence="1">
    <location>
        <begin position="504"/>
        <end position="515"/>
    </location>
</feature>
<dbReference type="EMBL" id="JAGRRH010000003">
    <property type="protein sequence ID" value="KAG7372741.1"/>
    <property type="molecule type" value="Genomic_DNA"/>
</dbReference>
<comment type="caution">
    <text evidence="2">The sequence shown here is derived from an EMBL/GenBank/DDBJ whole genome shotgun (WGS) entry which is preliminary data.</text>
</comment>
<sequence>MVPPTSPCNETKMEASPSATTTIAAVLESKQPKMIKSSSISSTMPDSKVTDRLHEKRRELQALKEILLKTHKKTSPTFVPAVDMTKSINDNNTTTATTTVKNEIQPPNVEKVIVVKTRTEDVNNNNYNNNRPKRRPLTRRELQQKQHLLRMRRRHAQKGTNVTLWDGVQMIVSEIVFACTPVGHYDDEDEEGLEEGVDGRDLLCSTVEKTANLACSGKEMRGDKDDEEEADDFNSIITKTKEVSVDFMPKFKRSTFLSKRSEDDSTMDVTNVDSITSDSLVKMLLDHQQQRKLARQALESTSDKIATNSYELSTNSIVTQSTDGSNKDDSNIQNENKTTPSVTLQPKTAGGTIDGNDHRMTELPVMSNCNNHKRGGLGNQSDPILLTESDNSVSLSSTKPVQRFYQGKATADAPLLLLSESIENMILQQSKENDYDNNNNNNNNDNNDIDKRKKSIIKKTSVEASERLVRLLSNESTLAVKLSQKGDALSFAAITKNMNNGVGARDDDDHHHDHDNDENDGPILIESDDGDYEEMEQKMLLQMRLAQLKKKHQSQRRLAKQQQQQQQSTTAAAAVAFVSDKSSSTGEEDRNHSNHSHMTRETTKRNNMTTTSSQEVVITDQCCDNEEQEEEERNVIDEDRDIPNAREEDHSILTMERRDDDTRNASINEEQREGVVAATTTTTTFTGKESTTTEVDVDDFEEDHLFPKSSNNPDRPLDAEELYHTKAYRSERRRKDLEEMKQILDATTFRHHPHRYGSKTNTAVVGSHDWYYGPRGTTATNNDILHRHNNIHLLNIGDNDSDLSSMHVYDLQRASNQSALQALRQRHLDVVRLQLLQE</sequence>
<dbReference type="GO" id="GO:0004402">
    <property type="term" value="F:histone acetyltransferase activity"/>
    <property type="evidence" value="ECO:0007669"/>
    <property type="project" value="TreeGrafter"/>
</dbReference>
<evidence type="ECO:0000313" key="3">
    <source>
        <dbReference type="Proteomes" id="UP000693970"/>
    </source>
</evidence>
<reference evidence="2" key="2">
    <citation type="submission" date="2021-04" db="EMBL/GenBank/DDBJ databases">
        <authorList>
            <person name="Podell S."/>
        </authorList>
    </citation>
    <scope>NUCLEOTIDE SEQUENCE</scope>
    <source>
        <strain evidence="2">Hildebrandi</strain>
    </source>
</reference>
<feature type="compositionally biased region" description="Low complexity" evidence="1">
    <location>
        <begin position="436"/>
        <end position="446"/>
    </location>
</feature>
<evidence type="ECO:0000313" key="2">
    <source>
        <dbReference type="EMBL" id="KAG7372741.1"/>
    </source>
</evidence>
<gene>
    <name evidence="2" type="ORF">IV203_018884</name>
</gene>
<organism evidence="2 3">
    <name type="scientific">Nitzschia inconspicua</name>
    <dbReference type="NCBI Taxonomy" id="303405"/>
    <lineage>
        <taxon>Eukaryota</taxon>
        <taxon>Sar</taxon>
        <taxon>Stramenopiles</taxon>
        <taxon>Ochrophyta</taxon>
        <taxon>Bacillariophyta</taxon>
        <taxon>Bacillariophyceae</taxon>
        <taxon>Bacillariophycidae</taxon>
        <taxon>Bacillariales</taxon>
        <taxon>Bacillariaceae</taxon>
        <taxon>Nitzschia</taxon>
    </lineage>
</organism>
<protein>
    <submittedName>
        <fullName evidence="2">Uncharacterized protein</fullName>
    </submittedName>
</protein>
<feature type="compositionally biased region" description="Basic and acidic residues" evidence="1">
    <location>
        <begin position="587"/>
        <end position="604"/>
    </location>
</feature>
<accession>A0A9K3M497</accession>
<dbReference type="Proteomes" id="UP000693970">
    <property type="component" value="Unassembled WGS sequence"/>
</dbReference>
<feature type="region of interest" description="Disordered" evidence="1">
    <location>
        <begin position="502"/>
        <end position="527"/>
    </location>
</feature>
<feature type="region of interest" description="Disordered" evidence="1">
    <location>
        <begin position="316"/>
        <end position="355"/>
    </location>
</feature>
<name>A0A9K3M497_9STRA</name>
<reference evidence="2" key="1">
    <citation type="journal article" date="2021" name="Sci. Rep.">
        <title>Diploid genomic architecture of Nitzschia inconspicua, an elite biomass production diatom.</title>
        <authorList>
            <person name="Oliver A."/>
            <person name="Podell S."/>
            <person name="Pinowska A."/>
            <person name="Traller J.C."/>
            <person name="Smith S.R."/>
            <person name="McClure R."/>
            <person name="Beliaev A."/>
            <person name="Bohutskyi P."/>
            <person name="Hill E.A."/>
            <person name="Rabines A."/>
            <person name="Zheng H."/>
            <person name="Allen L.Z."/>
            <person name="Kuo A."/>
            <person name="Grigoriev I.V."/>
            <person name="Allen A.E."/>
            <person name="Hazlebeck D."/>
            <person name="Allen E.E."/>
        </authorList>
    </citation>
    <scope>NUCLEOTIDE SEQUENCE</scope>
    <source>
        <strain evidence="2">Hildebrandi</strain>
    </source>
</reference>
<dbReference type="PANTHER" id="PTHR20916">
    <property type="entry name" value="CYSTEINE AND GLYCINE-RICH PROTEIN 2 BINDING PROTEIN"/>
    <property type="match status" value="1"/>
</dbReference>
<feature type="compositionally biased region" description="Basic residues" evidence="1">
    <location>
        <begin position="547"/>
        <end position="559"/>
    </location>
</feature>
<dbReference type="PANTHER" id="PTHR20916:SF26">
    <property type="entry name" value="CYSTEINE-RICH PROTEIN 2-BINDING PROTEIN"/>
    <property type="match status" value="1"/>
</dbReference>
<feature type="compositionally biased region" description="Acidic residues" evidence="1">
    <location>
        <begin position="516"/>
        <end position="527"/>
    </location>
</feature>
<dbReference type="AlphaFoldDB" id="A0A9K3M497"/>
<feature type="compositionally biased region" description="Low complexity" evidence="1">
    <location>
        <begin position="560"/>
        <end position="584"/>
    </location>
</feature>